<dbReference type="RefSeq" id="WP_202992436.1">
    <property type="nucleotide sequence ID" value="NZ_JAENHO010000004.1"/>
</dbReference>
<feature type="transmembrane region" description="Helical" evidence="1">
    <location>
        <begin position="48"/>
        <end position="69"/>
    </location>
</feature>
<evidence type="ECO:0008006" key="4">
    <source>
        <dbReference type="Google" id="ProtNLM"/>
    </source>
</evidence>
<keyword evidence="1" id="KW-0472">Membrane</keyword>
<dbReference type="EMBL" id="JAENHO010000004">
    <property type="protein sequence ID" value="MBL7255930.1"/>
    <property type="molecule type" value="Genomic_DNA"/>
</dbReference>
<keyword evidence="1" id="KW-0812">Transmembrane</keyword>
<accession>A0ABS1VNZ0</accession>
<evidence type="ECO:0000256" key="1">
    <source>
        <dbReference type="SAM" id="Phobius"/>
    </source>
</evidence>
<evidence type="ECO:0000313" key="2">
    <source>
        <dbReference type="EMBL" id="MBL7255930.1"/>
    </source>
</evidence>
<gene>
    <name evidence="2" type="ORF">JKJ07_16630</name>
</gene>
<keyword evidence="3" id="KW-1185">Reference proteome</keyword>
<reference evidence="2 3" key="1">
    <citation type="submission" date="2021-01" db="EMBL/GenBank/DDBJ databases">
        <title>Actinoplanes sp. nov. LDG1-01 isolated from lichen.</title>
        <authorList>
            <person name="Saeng-In P."/>
            <person name="Phongsopitanun W."/>
            <person name="Kanchanasin P."/>
            <person name="Yuki M."/>
            <person name="Kudo T."/>
            <person name="Ohkuma M."/>
            <person name="Tanasupawat S."/>
        </authorList>
    </citation>
    <scope>NUCLEOTIDE SEQUENCE [LARGE SCALE GENOMIC DNA]</scope>
    <source>
        <strain evidence="2 3">LDG1-01</strain>
    </source>
</reference>
<dbReference type="Proteomes" id="UP000598996">
    <property type="component" value="Unassembled WGS sequence"/>
</dbReference>
<keyword evidence="1" id="KW-1133">Transmembrane helix</keyword>
<evidence type="ECO:0000313" key="3">
    <source>
        <dbReference type="Proteomes" id="UP000598996"/>
    </source>
</evidence>
<protein>
    <recommendedName>
        <fullName evidence="4">DUF1772 domain-containing protein</fullName>
    </recommendedName>
</protein>
<name>A0ABS1VNZ0_9ACTN</name>
<sequence length="136" mass="13879">MITSETALLASTAAHFGFQATVTAVAYPALAKVPAAQWPVAHRAHSRAITRLVVIVYGALVVTGAWALWSGPGAWTLVALAATAAAFTVTAAAAAPAHTRLGARYDPDRIASLLRVDRIRAGASAVALVAAAVALR</sequence>
<comment type="caution">
    <text evidence="2">The sequence shown here is derived from an EMBL/GenBank/DDBJ whole genome shotgun (WGS) entry which is preliminary data.</text>
</comment>
<organism evidence="2 3">
    <name type="scientific">Paractinoplanes lichenicola</name>
    <dbReference type="NCBI Taxonomy" id="2802976"/>
    <lineage>
        <taxon>Bacteria</taxon>
        <taxon>Bacillati</taxon>
        <taxon>Actinomycetota</taxon>
        <taxon>Actinomycetes</taxon>
        <taxon>Micromonosporales</taxon>
        <taxon>Micromonosporaceae</taxon>
        <taxon>Paractinoplanes</taxon>
    </lineage>
</organism>
<feature type="transmembrane region" description="Helical" evidence="1">
    <location>
        <begin position="75"/>
        <end position="97"/>
    </location>
</feature>
<proteinExistence type="predicted"/>